<comment type="caution">
    <text evidence="1">The sequence shown here is derived from an EMBL/GenBank/DDBJ whole genome shotgun (WGS) entry which is preliminary data.</text>
</comment>
<protein>
    <submittedName>
        <fullName evidence="1">DUF6516 family protein</fullName>
    </submittedName>
</protein>
<organism evidence="1 2">
    <name type="scientific">Thioalkalicoccus limnaeus</name>
    <dbReference type="NCBI Taxonomy" id="120681"/>
    <lineage>
        <taxon>Bacteria</taxon>
        <taxon>Pseudomonadati</taxon>
        <taxon>Pseudomonadota</taxon>
        <taxon>Gammaproteobacteria</taxon>
        <taxon>Chromatiales</taxon>
        <taxon>Chromatiaceae</taxon>
        <taxon>Thioalkalicoccus</taxon>
    </lineage>
</organism>
<dbReference type="EMBL" id="JBDKXB010000021">
    <property type="protein sequence ID" value="MEY6433455.1"/>
    <property type="molecule type" value="Genomic_DNA"/>
</dbReference>
<evidence type="ECO:0000313" key="1">
    <source>
        <dbReference type="EMBL" id="MEY6433455.1"/>
    </source>
</evidence>
<dbReference type="InterPro" id="IPR045397">
    <property type="entry name" value="TumE-like"/>
</dbReference>
<dbReference type="Pfam" id="PF20126">
    <property type="entry name" value="TumE"/>
    <property type="match status" value="1"/>
</dbReference>
<sequence>MKARQLFRYKARQGDLICEMVIWALPATTAGRPHGLKYRLFCGRTGTCVVRYDNEAGKGDHRHYGEREEPYGFLSVEQLLADFRDDCVRLAGWRWE</sequence>
<keyword evidence="2" id="KW-1185">Reference proteome</keyword>
<accession>A0ABV4BGW5</accession>
<reference evidence="1 2" key="1">
    <citation type="submission" date="2024-05" db="EMBL/GenBank/DDBJ databases">
        <title>Genome Sequence and Characterization of the New Strain Purple Sulfur Bacterium of Genus Thioalkalicoccus.</title>
        <authorList>
            <person name="Bryantseva I.A."/>
            <person name="Kyndt J.A."/>
            <person name="Imhoff J.F."/>
        </authorList>
    </citation>
    <scope>NUCLEOTIDE SEQUENCE [LARGE SCALE GENOMIC DNA]</scope>
    <source>
        <strain evidence="1 2">Um2</strain>
    </source>
</reference>
<dbReference type="Proteomes" id="UP001564408">
    <property type="component" value="Unassembled WGS sequence"/>
</dbReference>
<proteinExistence type="predicted"/>
<dbReference type="RefSeq" id="WP_369667836.1">
    <property type="nucleotide sequence ID" value="NZ_JBDKXB010000021.1"/>
</dbReference>
<gene>
    <name evidence="1" type="ORF">ABC977_13685</name>
</gene>
<evidence type="ECO:0000313" key="2">
    <source>
        <dbReference type="Proteomes" id="UP001564408"/>
    </source>
</evidence>
<name>A0ABV4BGW5_9GAMM</name>